<evidence type="ECO:0000313" key="3">
    <source>
        <dbReference type="Proteomes" id="UP000190648"/>
    </source>
</evidence>
<feature type="compositionally biased region" description="Basic and acidic residues" evidence="1">
    <location>
        <begin position="1"/>
        <end position="20"/>
    </location>
</feature>
<dbReference type="AlphaFoldDB" id="A0A1V4KV87"/>
<feature type="region of interest" description="Disordered" evidence="1">
    <location>
        <begin position="1"/>
        <end position="27"/>
    </location>
</feature>
<organism evidence="2 3">
    <name type="scientific">Patagioenas fasciata monilis</name>
    <dbReference type="NCBI Taxonomy" id="372326"/>
    <lineage>
        <taxon>Eukaryota</taxon>
        <taxon>Metazoa</taxon>
        <taxon>Chordata</taxon>
        <taxon>Craniata</taxon>
        <taxon>Vertebrata</taxon>
        <taxon>Euteleostomi</taxon>
        <taxon>Archelosauria</taxon>
        <taxon>Archosauria</taxon>
        <taxon>Dinosauria</taxon>
        <taxon>Saurischia</taxon>
        <taxon>Theropoda</taxon>
        <taxon>Coelurosauria</taxon>
        <taxon>Aves</taxon>
        <taxon>Neognathae</taxon>
        <taxon>Neoaves</taxon>
        <taxon>Columbimorphae</taxon>
        <taxon>Columbiformes</taxon>
        <taxon>Columbidae</taxon>
        <taxon>Patagioenas</taxon>
    </lineage>
</organism>
<sequence>MVKGWFRREKDDYGDAKPKQSSDVSWSNVNPTFLSIFRDKTQVRQPSGLPHHSDAKDQKDWVLLLSFLS</sequence>
<evidence type="ECO:0000256" key="1">
    <source>
        <dbReference type="SAM" id="MobiDB-lite"/>
    </source>
</evidence>
<name>A0A1V4KV87_PATFA</name>
<dbReference type="Proteomes" id="UP000190648">
    <property type="component" value="Unassembled WGS sequence"/>
</dbReference>
<gene>
    <name evidence="2" type="ORF">AV530_008240</name>
</gene>
<evidence type="ECO:0000313" key="2">
    <source>
        <dbReference type="EMBL" id="OPJ88255.1"/>
    </source>
</evidence>
<accession>A0A1V4KV87</accession>
<dbReference type="EMBL" id="LSYS01001584">
    <property type="protein sequence ID" value="OPJ88255.1"/>
    <property type="molecule type" value="Genomic_DNA"/>
</dbReference>
<reference evidence="2 3" key="1">
    <citation type="submission" date="2016-02" db="EMBL/GenBank/DDBJ databases">
        <title>Band-tailed pigeon sequencing and assembly.</title>
        <authorList>
            <person name="Soares A.E."/>
            <person name="Novak B.J."/>
            <person name="Rice E.S."/>
            <person name="O'Connell B."/>
            <person name="Chang D."/>
            <person name="Weber S."/>
            <person name="Shapiro B."/>
        </authorList>
    </citation>
    <scope>NUCLEOTIDE SEQUENCE [LARGE SCALE GENOMIC DNA]</scope>
    <source>
        <strain evidence="2">BTP2013</strain>
        <tissue evidence="2">Blood</tissue>
    </source>
</reference>
<keyword evidence="3" id="KW-1185">Reference proteome</keyword>
<protein>
    <submittedName>
        <fullName evidence="2">Uncharacterized protein</fullName>
    </submittedName>
</protein>
<comment type="caution">
    <text evidence="2">The sequence shown here is derived from an EMBL/GenBank/DDBJ whole genome shotgun (WGS) entry which is preliminary data.</text>
</comment>
<proteinExistence type="predicted"/>